<feature type="domain" description="SsuA/THI5-like" evidence="1">
    <location>
        <begin position="50"/>
        <end position="130"/>
    </location>
</feature>
<dbReference type="PANTHER" id="PTHR31528">
    <property type="entry name" value="4-AMINO-5-HYDROXYMETHYL-2-METHYLPYRIMIDINE PHOSPHATE SYNTHASE THI11-RELATED"/>
    <property type="match status" value="1"/>
</dbReference>
<reference evidence="2" key="1">
    <citation type="submission" date="2018-05" db="EMBL/GenBank/DDBJ databases">
        <authorList>
            <person name="Lanie J.A."/>
            <person name="Ng W.-L."/>
            <person name="Kazmierczak K.M."/>
            <person name="Andrzejewski T.M."/>
            <person name="Davidsen T.M."/>
            <person name="Wayne K.J."/>
            <person name="Tettelin H."/>
            <person name="Glass J.I."/>
            <person name="Rusch D."/>
            <person name="Podicherti R."/>
            <person name="Tsui H.-C.T."/>
            <person name="Winkler M.E."/>
        </authorList>
    </citation>
    <scope>NUCLEOTIDE SEQUENCE</scope>
</reference>
<accession>A0A382YEM4</accession>
<dbReference type="PANTHER" id="PTHR31528:SF3">
    <property type="entry name" value="THIAMINE BIOSYNTHESIS PROTEIN HI_0357-RELATED"/>
    <property type="match status" value="1"/>
</dbReference>
<dbReference type="AlphaFoldDB" id="A0A382YEM4"/>
<dbReference type="SUPFAM" id="SSF53850">
    <property type="entry name" value="Periplasmic binding protein-like II"/>
    <property type="match status" value="1"/>
</dbReference>
<dbReference type="Pfam" id="PF09084">
    <property type="entry name" value="NMT1"/>
    <property type="match status" value="1"/>
</dbReference>
<sequence length="170" mass="19107">MKKILISVIALTFAFPIFAKKEVTLLMDWFPQGNQSGFWQAQLDNQYHDDVKIIIKSGGPKVRTTTSVASGQVEFGLNGSDSVMMANSKGAKIKAVFINLDHVPYTLVYHPNTGVNSIQDLNGRRFAVVMGITYWKWVKHTYKLDKVKEFPLTGDLGLFAKTPNMFQQGY</sequence>
<name>A0A382YEM4_9ZZZZ</name>
<dbReference type="Gene3D" id="3.40.190.10">
    <property type="entry name" value="Periplasmic binding protein-like II"/>
    <property type="match status" value="1"/>
</dbReference>
<organism evidence="2">
    <name type="scientific">marine metagenome</name>
    <dbReference type="NCBI Taxonomy" id="408172"/>
    <lineage>
        <taxon>unclassified sequences</taxon>
        <taxon>metagenomes</taxon>
        <taxon>ecological metagenomes</taxon>
    </lineage>
</organism>
<dbReference type="InterPro" id="IPR015168">
    <property type="entry name" value="SsuA/THI5"/>
</dbReference>
<evidence type="ECO:0000313" key="2">
    <source>
        <dbReference type="EMBL" id="SVD81757.1"/>
    </source>
</evidence>
<feature type="non-terminal residue" evidence="2">
    <location>
        <position position="170"/>
    </location>
</feature>
<gene>
    <name evidence="2" type="ORF">METZ01_LOCUS434611</name>
</gene>
<protein>
    <recommendedName>
        <fullName evidence="1">SsuA/THI5-like domain-containing protein</fullName>
    </recommendedName>
</protein>
<dbReference type="GO" id="GO:0009228">
    <property type="term" value="P:thiamine biosynthetic process"/>
    <property type="evidence" value="ECO:0007669"/>
    <property type="project" value="InterPro"/>
</dbReference>
<proteinExistence type="predicted"/>
<dbReference type="EMBL" id="UINC01175235">
    <property type="protein sequence ID" value="SVD81757.1"/>
    <property type="molecule type" value="Genomic_DNA"/>
</dbReference>
<evidence type="ECO:0000259" key="1">
    <source>
        <dbReference type="Pfam" id="PF09084"/>
    </source>
</evidence>
<dbReference type="InterPro" id="IPR027939">
    <property type="entry name" value="NMT1/THI5"/>
</dbReference>